<evidence type="ECO:0000256" key="3">
    <source>
        <dbReference type="ARBA" id="ARBA00023242"/>
    </source>
</evidence>
<dbReference type="GO" id="GO:0005634">
    <property type="term" value="C:nucleus"/>
    <property type="evidence" value="ECO:0007669"/>
    <property type="project" value="UniProtKB-SubCell"/>
</dbReference>
<keyword evidence="2" id="KW-0479">Metal-binding</keyword>
<dbReference type="PROSITE" id="PS50048">
    <property type="entry name" value="ZN2_CY6_FUNGAL_2"/>
    <property type="match status" value="1"/>
</dbReference>
<keyword evidence="3" id="KW-0539">Nucleus</keyword>
<reference evidence="6" key="1">
    <citation type="journal article" date="2021" name="Nat. Commun.">
        <title>Genetic determinants of endophytism in the Arabidopsis root mycobiome.</title>
        <authorList>
            <person name="Mesny F."/>
            <person name="Miyauchi S."/>
            <person name="Thiergart T."/>
            <person name="Pickel B."/>
            <person name="Atanasova L."/>
            <person name="Karlsson M."/>
            <person name="Huettel B."/>
            <person name="Barry K.W."/>
            <person name="Haridas S."/>
            <person name="Chen C."/>
            <person name="Bauer D."/>
            <person name="Andreopoulos W."/>
            <person name="Pangilinan J."/>
            <person name="LaButti K."/>
            <person name="Riley R."/>
            <person name="Lipzen A."/>
            <person name="Clum A."/>
            <person name="Drula E."/>
            <person name="Henrissat B."/>
            <person name="Kohler A."/>
            <person name="Grigoriev I.V."/>
            <person name="Martin F.M."/>
            <person name="Hacquard S."/>
        </authorList>
    </citation>
    <scope>NUCLEOTIDE SEQUENCE</scope>
    <source>
        <strain evidence="6">MPI-SDFR-AT-0068</strain>
    </source>
</reference>
<dbReference type="SMART" id="SM00066">
    <property type="entry name" value="GAL4"/>
    <property type="match status" value="1"/>
</dbReference>
<name>A0A8K0S7L7_9HYPO</name>
<dbReference type="CDD" id="cd00067">
    <property type="entry name" value="GAL4"/>
    <property type="match status" value="1"/>
</dbReference>
<gene>
    <name evidence="6" type="ORF">BKA59DRAFT_17898</name>
</gene>
<dbReference type="GO" id="GO:0008270">
    <property type="term" value="F:zinc ion binding"/>
    <property type="evidence" value="ECO:0007669"/>
    <property type="project" value="InterPro"/>
</dbReference>
<dbReference type="SUPFAM" id="SSF57701">
    <property type="entry name" value="Zn2/Cys6 DNA-binding domain"/>
    <property type="match status" value="1"/>
</dbReference>
<dbReference type="PANTHER" id="PTHR31001">
    <property type="entry name" value="UNCHARACTERIZED TRANSCRIPTIONAL REGULATORY PROTEIN"/>
    <property type="match status" value="1"/>
</dbReference>
<dbReference type="Pfam" id="PF04082">
    <property type="entry name" value="Fungal_trans"/>
    <property type="match status" value="1"/>
</dbReference>
<dbReference type="OrthoDB" id="4934715at2759"/>
<dbReference type="Gene3D" id="4.10.240.10">
    <property type="entry name" value="Zn(2)-C6 fungal-type DNA-binding domain"/>
    <property type="match status" value="1"/>
</dbReference>
<accession>A0A8K0S7L7</accession>
<proteinExistence type="predicted"/>
<feature type="compositionally biased region" description="Polar residues" evidence="4">
    <location>
        <begin position="97"/>
        <end position="106"/>
    </location>
</feature>
<comment type="caution">
    <text evidence="6">The sequence shown here is derived from an EMBL/GenBank/DDBJ whole genome shotgun (WGS) entry which is preliminary data.</text>
</comment>
<dbReference type="InterPro" id="IPR007219">
    <property type="entry name" value="XnlR_reg_dom"/>
</dbReference>
<dbReference type="Proteomes" id="UP000813427">
    <property type="component" value="Unassembled WGS sequence"/>
</dbReference>
<dbReference type="InterPro" id="IPR050613">
    <property type="entry name" value="Sec_Metabolite_Reg"/>
</dbReference>
<dbReference type="EMBL" id="JAGPXF010000001">
    <property type="protein sequence ID" value="KAH7262237.1"/>
    <property type="molecule type" value="Genomic_DNA"/>
</dbReference>
<feature type="domain" description="Zn(2)-C6 fungal-type" evidence="5">
    <location>
        <begin position="34"/>
        <end position="66"/>
    </location>
</feature>
<dbReference type="GO" id="GO:0003677">
    <property type="term" value="F:DNA binding"/>
    <property type="evidence" value="ECO:0007669"/>
    <property type="project" value="InterPro"/>
</dbReference>
<dbReference type="PANTHER" id="PTHR31001:SF49">
    <property type="entry name" value="ZN(II)2CYS6 TRANSCRIPTION FACTOR (EUROFUNG)"/>
    <property type="match status" value="1"/>
</dbReference>
<organism evidence="6 7">
    <name type="scientific">Fusarium tricinctum</name>
    <dbReference type="NCBI Taxonomy" id="61284"/>
    <lineage>
        <taxon>Eukaryota</taxon>
        <taxon>Fungi</taxon>
        <taxon>Dikarya</taxon>
        <taxon>Ascomycota</taxon>
        <taxon>Pezizomycotina</taxon>
        <taxon>Sordariomycetes</taxon>
        <taxon>Hypocreomycetidae</taxon>
        <taxon>Hypocreales</taxon>
        <taxon>Nectriaceae</taxon>
        <taxon>Fusarium</taxon>
        <taxon>Fusarium tricinctum species complex</taxon>
    </lineage>
</organism>
<evidence type="ECO:0000256" key="1">
    <source>
        <dbReference type="ARBA" id="ARBA00004123"/>
    </source>
</evidence>
<keyword evidence="7" id="KW-1185">Reference proteome</keyword>
<evidence type="ECO:0000256" key="4">
    <source>
        <dbReference type="SAM" id="MobiDB-lite"/>
    </source>
</evidence>
<dbReference type="GO" id="GO:0006351">
    <property type="term" value="P:DNA-templated transcription"/>
    <property type="evidence" value="ECO:0007669"/>
    <property type="project" value="InterPro"/>
</dbReference>
<evidence type="ECO:0000313" key="6">
    <source>
        <dbReference type="EMBL" id="KAH7262237.1"/>
    </source>
</evidence>
<evidence type="ECO:0000259" key="5">
    <source>
        <dbReference type="PROSITE" id="PS50048"/>
    </source>
</evidence>
<evidence type="ECO:0000313" key="7">
    <source>
        <dbReference type="Proteomes" id="UP000813427"/>
    </source>
</evidence>
<dbReference type="InterPro" id="IPR036864">
    <property type="entry name" value="Zn2-C6_fun-type_DNA-bd_sf"/>
</dbReference>
<feature type="region of interest" description="Disordered" evidence="4">
    <location>
        <begin position="379"/>
        <end position="398"/>
    </location>
</feature>
<comment type="subcellular location">
    <subcellularLocation>
        <location evidence="1">Nucleus</location>
    </subcellularLocation>
</comment>
<dbReference type="InterPro" id="IPR001138">
    <property type="entry name" value="Zn2Cys6_DnaBD"/>
</dbReference>
<dbReference type="GO" id="GO:0000981">
    <property type="term" value="F:DNA-binding transcription factor activity, RNA polymerase II-specific"/>
    <property type="evidence" value="ECO:0007669"/>
    <property type="project" value="InterPro"/>
</dbReference>
<protein>
    <submittedName>
        <fullName evidence="6">Fungal-specific transcription factor domain-containing protein</fullName>
    </submittedName>
</protein>
<dbReference type="CDD" id="cd12148">
    <property type="entry name" value="fungal_TF_MHR"/>
    <property type="match status" value="1"/>
</dbReference>
<dbReference type="Pfam" id="PF00172">
    <property type="entry name" value="Zn_clus"/>
    <property type="match status" value="1"/>
</dbReference>
<dbReference type="SMART" id="SM00906">
    <property type="entry name" value="Fungal_trans"/>
    <property type="match status" value="1"/>
</dbReference>
<dbReference type="AlphaFoldDB" id="A0A8K0S7L7"/>
<evidence type="ECO:0000256" key="2">
    <source>
        <dbReference type="ARBA" id="ARBA00022723"/>
    </source>
</evidence>
<sequence length="690" mass="78265">MNKSTMSGSNMKHLTGVFRATDSHKVTRNRKPVSCTTCQKRKSKCDRAKPFCSACQKRGDTKPCVYGDASVSEDKRDMQLKVAKLEEMVMRLAAASEASSTQNSAAGRTDISGAYPRHVEEGSDAEYHGETSWEAVFQSIHDIQNVLNTQDEVDHHGELEAMLPAPDIAIGGISPITVHDVCSSMPSRQDADIIVDLYFNSKFLAVPVLHQHHFRRRYELLWIDPQSANFLWLSIMFSVLSLGSLTCKAKHPSLKTVQEPKFYIQRSAQCLVTGGYLKAKPYSVEALMMYAHSRNVSKQDSDATIWSLYSLSVRLAQRRGYHLDAARVSPHIKPFEAEMRRRTWFMVQTSDLLFSFQLGMPPMVYQEVCDVSHPRNLSDDDFDEDTDVPQSRPPSEPTPILAWQTKSHLCRLLRRVLRHALRVETPPYEETMGLQAELEAYHSSVPECFRIRPISSTPGGIPGYTIMHRLILEVSYLKTICVLHRPYLSVDKNQDRYQASRVLCRDAASRVVELHLEFEHEVREGGRMYNDRFLLSSLTMHDFLVAAMILCLDLYESTDITPQDRTYRSQILERAYKNWEARGNHSKDARHGAKVIRAVLNRIEIPVNTASKIEGPDMATTSYLSNEPTTESGIPDMTMPDFNYYGENEEFLPLNSFFGPVDGLDWVSFVGEPVFFQCPLTSNKISIGQL</sequence>
<feature type="region of interest" description="Disordered" evidence="4">
    <location>
        <begin position="97"/>
        <end position="116"/>
    </location>
</feature>